<organism evidence="1 2">
    <name type="scientific">Emergencia timonensis</name>
    <dbReference type="NCBI Taxonomy" id="1776384"/>
    <lineage>
        <taxon>Bacteria</taxon>
        <taxon>Bacillati</taxon>
        <taxon>Bacillota</taxon>
        <taxon>Clostridia</taxon>
        <taxon>Peptostreptococcales</taxon>
        <taxon>Anaerovoracaceae</taxon>
        <taxon>Emergencia</taxon>
    </lineage>
</organism>
<dbReference type="RefSeq" id="WP_118336001.1">
    <property type="nucleotide sequence ID" value="NZ_AP025567.1"/>
</dbReference>
<accession>A0A415DY75</accession>
<reference evidence="1 2" key="1">
    <citation type="submission" date="2018-08" db="EMBL/GenBank/DDBJ databases">
        <title>A genome reference for cultivated species of the human gut microbiota.</title>
        <authorList>
            <person name="Zou Y."/>
            <person name="Xue W."/>
            <person name="Luo G."/>
        </authorList>
    </citation>
    <scope>NUCLEOTIDE SEQUENCE [LARGE SCALE GENOMIC DNA]</scope>
    <source>
        <strain evidence="1 2">AM07-24</strain>
    </source>
</reference>
<dbReference type="PROSITE" id="PS51365">
    <property type="entry name" value="RENAL_DIPEPTIDASE_2"/>
    <property type="match status" value="1"/>
</dbReference>
<dbReference type="GO" id="GO:0006508">
    <property type="term" value="P:proteolysis"/>
    <property type="evidence" value="ECO:0007669"/>
    <property type="project" value="InterPro"/>
</dbReference>
<name>A0A415DY75_9FIRM</name>
<dbReference type="InterPro" id="IPR008257">
    <property type="entry name" value="Pept_M19"/>
</dbReference>
<dbReference type="PANTHER" id="PTHR10443">
    <property type="entry name" value="MICROSOMAL DIPEPTIDASE"/>
    <property type="match status" value="1"/>
</dbReference>
<dbReference type="STRING" id="1776384.GCA_900086585_02123"/>
<dbReference type="CDD" id="cd01301">
    <property type="entry name" value="rDP_like"/>
    <property type="match status" value="1"/>
</dbReference>
<sequence length="312" mass="35676">MQIIDMHCDTLLECYQKNYGLRRNTGHVDLLRMKDAGALAQFFAIYLPMDDNLTPYRLFQEIYNVYMRELAANSDLIAPAISYDDILIHDREGRMSAVLSVEDGHLLAGKLERLDELYDKGVRLMTLLWCRENCIGFPDSLKREEHRLGLKPFGFDVIEKMNQLGMIIDVSHLSEGGFYDVAAHSKKPFVASHSCARSLCGHSRNLSDEQLRCISEKGGVVGVNYNSYFLREGSDFSSMEDILLHVDYLINLMGVDSVALGSDFDGIECRMEMRGYGQYQRLVEQLERRYPAETAEKICCKNVLRMMKECCD</sequence>
<proteinExistence type="predicted"/>
<dbReference type="EMBL" id="QRMS01000004">
    <property type="protein sequence ID" value="RHJ85796.1"/>
    <property type="molecule type" value="Genomic_DNA"/>
</dbReference>
<dbReference type="Pfam" id="PF01244">
    <property type="entry name" value="Peptidase_M19"/>
    <property type="match status" value="1"/>
</dbReference>
<evidence type="ECO:0000313" key="1">
    <source>
        <dbReference type="EMBL" id="RHJ85796.1"/>
    </source>
</evidence>
<dbReference type="Proteomes" id="UP000284841">
    <property type="component" value="Unassembled WGS sequence"/>
</dbReference>
<comment type="caution">
    <text evidence="1">The sequence shown here is derived from an EMBL/GenBank/DDBJ whole genome shotgun (WGS) entry which is preliminary data.</text>
</comment>
<dbReference type="Gene3D" id="3.20.20.140">
    <property type="entry name" value="Metal-dependent hydrolases"/>
    <property type="match status" value="1"/>
</dbReference>
<keyword evidence="2" id="KW-1185">Reference proteome</keyword>
<evidence type="ECO:0000313" key="2">
    <source>
        <dbReference type="Proteomes" id="UP000284841"/>
    </source>
</evidence>
<dbReference type="PANTHER" id="PTHR10443:SF12">
    <property type="entry name" value="DIPEPTIDASE"/>
    <property type="match status" value="1"/>
</dbReference>
<dbReference type="InterPro" id="IPR032466">
    <property type="entry name" value="Metal_Hydrolase"/>
</dbReference>
<dbReference type="GO" id="GO:0070573">
    <property type="term" value="F:metallodipeptidase activity"/>
    <property type="evidence" value="ECO:0007669"/>
    <property type="project" value="InterPro"/>
</dbReference>
<protein>
    <submittedName>
        <fullName evidence="1">Membrane dipeptidase</fullName>
    </submittedName>
</protein>
<dbReference type="OrthoDB" id="9804920at2"/>
<dbReference type="AlphaFoldDB" id="A0A415DY75"/>
<gene>
    <name evidence="1" type="ORF">DW099_13180</name>
</gene>
<dbReference type="SUPFAM" id="SSF51556">
    <property type="entry name" value="Metallo-dependent hydrolases"/>
    <property type="match status" value="1"/>
</dbReference>